<name>A0A165CXC9_9BASI</name>
<dbReference type="GO" id="GO:0005524">
    <property type="term" value="F:ATP binding"/>
    <property type="evidence" value="ECO:0007669"/>
    <property type="project" value="UniProtKB-UniRule"/>
</dbReference>
<dbReference type="Pfam" id="PF13959">
    <property type="entry name" value="CTE_SPB4"/>
    <property type="match status" value="1"/>
</dbReference>
<dbReference type="AlphaFoldDB" id="A0A165CXC9"/>
<feature type="compositionally biased region" description="Basic and acidic residues" evidence="13">
    <location>
        <begin position="599"/>
        <end position="611"/>
    </location>
</feature>
<dbReference type="GO" id="GO:0016887">
    <property type="term" value="F:ATP hydrolysis activity"/>
    <property type="evidence" value="ECO:0007669"/>
    <property type="project" value="RHEA"/>
</dbReference>
<keyword evidence="3" id="KW-0698">rRNA processing</keyword>
<evidence type="ECO:0000256" key="3">
    <source>
        <dbReference type="ARBA" id="ARBA00022552"/>
    </source>
</evidence>
<dbReference type="InterPro" id="IPR001650">
    <property type="entry name" value="Helicase_C-like"/>
</dbReference>
<protein>
    <recommendedName>
        <fullName evidence="12">ATP-dependent RNA helicase</fullName>
        <ecNumber evidence="12">3.6.4.13</ecNumber>
    </recommendedName>
</protein>
<dbReference type="CDD" id="cd18787">
    <property type="entry name" value="SF2_C_DEAD"/>
    <property type="match status" value="1"/>
</dbReference>
<dbReference type="SUPFAM" id="SSF52540">
    <property type="entry name" value="P-loop containing nucleoside triphosphate hydrolases"/>
    <property type="match status" value="1"/>
</dbReference>
<organism evidence="16 17">
    <name type="scientific">Calocera cornea HHB12733</name>
    <dbReference type="NCBI Taxonomy" id="1353952"/>
    <lineage>
        <taxon>Eukaryota</taxon>
        <taxon>Fungi</taxon>
        <taxon>Dikarya</taxon>
        <taxon>Basidiomycota</taxon>
        <taxon>Agaricomycotina</taxon>
        <taxon>Dacrymycetes</taxon>
        <taxon>Dacrymycetales</taxon>
        <taxon>Dacrymycetaceae</taxon>
        <taxon>Calocera</taxon>
    </lineage>
</organism>
<dbReference type="InterPro" id="IPR056330">
    <property type="entry name" value="CTT_SPB4"/>
</dbReference>
<dbReference type="FunCoup" id="A0A165CXC9">
    <property type="interactions" value="879"/>
</dbReference>
<keyword evidence="2" id="KW-0690">Ribosome biogenesis</keyword>
<evidence type="ECO:0000256" key="9">
    <source>
        <dbReference type="ARBA" id="ARBA00023054"/>
    </source>
</evidence>
<feature type="domain" description="Helicase C-terminal" evidence="15">
    <location>
        <begin position="297"/>
        <end position="463"/>
    </location>
</feature>
<comment type="domain">
    <text evidence="12">The Q motif is unique to and characteristic of the DEAD box family of RNA helicases and controls ATP binding and hydrolysis.</text>
</comment>
<keyword evidence="5 11" id="KW-0378">Hydrolase</keyword>
<keyword evidence="9" id="KW-0175">Coiled coil</keyword>
<keyword evidence="4 11" id="KW-0547">Nucleotide-binding</keyword>
<evidence type="ECO:0000313" key="17">
    <source>
        <dbReference type="Proteomes" id="UP000076842"/>
    </source>
</evidence>
<dbReference type="PROSITE" id="PS00039">
    <property type="entry name" value="DEAD_ATP_HELICASE"/>
    <property type="match status" value="1"/>
</dbReference>
<dbReference type="OrthoDB" id="7396459at2759"/>
<evidence type="ECO:0000256" key="2">
    <source>
        <dbReference type="ARBA" id="ARBA00022517"/>
    </source>
</evidence>
<evidence type="ECO:0000256" key="6">
    <source>
        <dbReference type="ARBA" id="ARBA00022806"/>
    </source>
</evidence>
<keyword evidence="8 12" id="KW-0694">RNA-binding</keyword>
<dbReference type="EMBL" id="KV424100">
    <property type="protein sequence ID" value="KZT51602.1"/>
    <property type="molecule type" value="Genomic_DNA"/>
</dbReference>
<evidence type="ECO:0000256" key="8">
    <source>
        <dbReference type="ARBA" id="ARBA00022884"/>
    </source>
</evidence>
<evidence type="ECO:0000259" key="15">
    <source>
        <dbReference type="PROSITE" id="PS51194"/>
    </source>
</evidence>
<evidence type="ECO:0000256" key="5">
    <source>
        <dbReference type="ARBA" id="ARBA00022801"/>
    </source>
</evidence>
<comment type="catalytic activity">
    <reaction evidence="12">
        <text>ATP + H2O = ADP + phosphate + H(+)</text>
        <dbReference type="Rhea" id="RHEA:13065"/>
        <dbReference type="ChEBI" id="CHEBI:15377"/>
        <dbReference type="ChEBI" id="CHEBI:15378"/>
        <dbReference type="ChEBI" id="CHEBI:30616"/>
        <dbReference type="ChEBI" id="CHEBI:43474"/>
        <dbReference type="ChEBI" id="CHEBI:456216"/>
        <dbReference type="EC" id="3.6.4.13"/>
    </reaction>
</comment>
<dbReference type="Gene3D" id="3.40.50.300">
    <property type="entry name" value="P-loop containing nucleotide triphosphate hydrolases"/>
    <property type="match status" value="2"/>
</dbReference>
<dbReference type="InterPro" id="IPR000629">
    <property type="entry name" value="RNA-helicase_DEAD-box_CS"/>
</dbReference>
<evidence type="ECO:0000256" key="1">
    <source>
        <dbReference type="ARBA" id="ARBA00004604"/>
    </source>
</evidence>
<dbReference type="Pfam" id="PF00271">
    <property type="entry name" value="Helicase_C"/>
    <property type="match status" value="1"/>
</dbReference>
<dbReference type="PANTHER" id="PTHR24031">
    <property type="entry name" value="RNA HELICASE"/>
    <property type="match status" value="1"/>
</dbReference>
<sequence>MVAEWQGLTLVCPLVRVGGRFPGPAFLSRTPSGADVVQSMGFTQMTPVQASTIPLFMKHKDVVVEAVTGSGKTLAFVIPIIEKLIRREAPLKKGEVGALVISPTRELAAQIHSVFSLFLSAQPRPEADSGSEEAEPLPPRYPPPLLLVSGSDSTPQQDITRFLDTGADIVVGTPGRVEEFLLGKGLNSVSVKELDVLVLDEADRLLDLGFTAALTHILNHLPKQRRTGLFSATMTDALSELVRVGLRNPVRVVVKVENKKRGVKRRREDEAPAPADTGKRTPATLRNIYLRCLPSEKTVQFVRVLEKRRSEGAARFIAYFSTCAAVEYFYQVFTKLPAFSKFAISSLHGHLPPAKRTATLAQFVSHPSTSEGPALLLCTDVAARGLDLPDVDVVVQYDPPQDPKQFSHRCGRTARAGKQGTAVVLLCEGREEDYVDFLNIRQIPLVEEQYIVDPSSSTATHPDPAAAELLAEMRKVIRQDRAIHDKGIKAFVSFVRAYSKHEANYIFQIKDLPLKEVAAAFGLLRLPKMPELAKAPVPKDAVWSEADMCWSEYTYVDKVREKQRLEALGGGKPELSAAEKELKKQARAAQRENNSSWSDKTKQREVRDLRREKKKRKREWEKKATVHPTPVPVNDDEDVSDGEDWKELQKEERMAKRVKKGQVTAEQFNAEFSEL</sequence>
<reference evidence="16 17" key="1">
    <citation type="journal article" date="2016" name="Mol. Biol. Evol.">
        <title>Comparative Genomics of Early-Diverging Mushroom-Forming Fungi Provides Insights into the Origins of Lignocellulose Decay Capabilities.</title>
        <authorList>
            <person name="Nagy L.G."/>
            <person name="Riley R."/>
            <person name="Tritt A."/>
            <person name="Adam C."/>
            <person name="Daum C."/>
            <person name="Floudas D."/>
            <person name="Sun H."/>
            <person name="Yadav J.S."/>
            <person name="Pangilinan J."/>
            <person name="Larsson K.H."/>
            <person name="Matsuura K."/>
            <person name="Barry K."/>
            <person name="Labutti K."/>
            <person name="Kuo R."/>
            <person name="Ohm R.A."/>
            <person name="Bhattacharya S.S."/>
            <person name="Shirouzu T."/>
            <person name="Yoshinaga Y."/>
            <person name="Martin F.M."/>
            <person name="Grigoriev I.V."/>
            <person name="Hibbett D.S."/>
        </authorList>
    </citation>
    <scope>NUCLEOTIDE SEQUENCE [LARGE SCALE GENOMIC DNA]</scope>
    <source>
        <strain evidence="16 17">HHB12733</strain>
    </source>
</reference>
<evidence type="ECO:0000256" key="10">
    <source>
        <dbReference type="ARBA" id="ARBA00038002"/>
    </source>
</evidence>
<feature type="region of interest" description="Disordered" evidence="13">
    <location>
        <begin position="587"/>
        <end position="675"/>
    </location>
</feature>
<gene>
    <name evidence="16" type="ORF">CALCODRAFT_512599</name>
</gene>
<dbReference type="EC" id="3.6.4.13" evidence="12"/>
<comment type="function">
    <text evidence="12">RNA helicase.</text>
</comment>
<keyword evidence="6 11" id="KW-0347">Helicase</keyword>
<evidence type="ECO:0000256" key="4">
    <source>
        <dbReference type="ARBA" id="ARBA00022741"/>
    </source>
</evidence>
<evidence type="ECO:0000313" key="16">
    <source>
        <dbReference type="EMBL" id="KZT51602.1"/>
    </source>
</evidence>
<dbReference type="Pfam" id="PF23681">
    <property type="entry name" value="CTT_SPB4"/>
    <property type="match status" value="1"/>
</dbReference>
<dbReference type="GO" id="GO:0006364">
    <property type="term" value="P:rRNA processing"/>
    <property type="evidence" value="ECO:0007669"/>
    <property type="project" value="UniProtKB-KW"/>
</dbReference>
<dbReference type="SMART" id="SM01178">
    <property type="entry name" value="DUF4217"/>
    <property type="match status" value="1"/>
</dbReference>
<comment type="similarity">
    <text evidence="10">Belongs to the DEAD box helicase family. DDX55/SPB4 subfamily.</text>
</comment>
<dbReference type="PROSITE" id="PS51194">
    <property type="entry name" value="HELICASE_CTER"/>
    <property type="match status" value="1"/>
</dbReference>
<evidence type="ECO:0000256" key="7">
    <source>
        <dbReference type="ARBA" id="ARBA00022840"/>
    </source>
</evidence>
<dbReference type="GO" id="GO:0005730">
    <property type="term" value="C:nucleolus"/>
    <property type="evidence" value="ECO:0007669"/>
    <property type="project" value="UniProtKB-SubCell"/>
</dbReference>
<evidence type="ECO:0000259" key="14">
    <source>
        <dbReference type="PROSITE" id="PS51192"/>
    </source>
</evidence>
<dbReference type="PROSITE" id="PS51192">
    <property type="entry name" value="HELICASE_ATP_BIND_1"/>
    <property type="match status" value="1"/>
</dbReference>
<accession>A0A165CXC9</accession>
<dbReference type="STRING" id="1353952.A0A165CXC9"/>
<dbReference type="SMART" id="SM00487">
    <property type="entry name" value="DEXDc"/>
    <property type="match status" value="1"/>
</dbReference>
<dbReference type="InterPro" id="IPR014001">
    <property type="entry name" value="Helicase_ATP-bd"/>
</dbReference>
<dbReference type="GO" id="GO:0003723">
    <property type="term" value="F:RNA binding"/>
    <property type="evidence" value="ECO:0007669"/>
    <property type="project" value="UniProtKB-UniRule"/>
</dbReference>
<keyword evidence="7 11" id="KW-0067">ATP-binding</keyword>
<evidence type="ECO:0000256" key="12">
    <source>
        <dbReference type="RuleBase" id="RU365068"/>
    </source>
</evidence>
<evidence type="ECO:0000256" key="11">
    <source>
        <dbReference type="RuleBase" id="RU000492"/>
    </source>
</evidence>
<dbReference type="GO" id="GO:0003724">
    <property type="term" value="F:RNA helicase activity"/>
    <property type="evidence" value="ECO:0007669"/>
    <property type="project" value="UniProtKB-EC"/>
</dbReference>
<dbReference type="SMART" id="SM00490">
    <property type="entry name" value="HELICc"/>
    <property type="match status" value="1"/>
</dbReference>
<feature type="domain" description="Helicase ATP-binding" evidence="14">
    <location>
        <begin position="53"/>
        <end position="252"/>
    </location>
</feature>
<proteinExistence type="inferred from homology"/>
<dbReference type="InterPro" id="IPR027417">
    <property type="entry name" value="P-loop_NTPase"/>
</dbReference>
<dbReference type="Pfam" id="PF00270">
    <property type="entry name" value="DEAD"/>
    <property type="match status" value="1"/>
</dbReference>
<dbReference type="CDD" id="cd17960">
    <property type="entry name" value="DEADc_DDX55"/>
    <property type="match status" value="1"/>
</dbReference>
<dbReference type="Proteomes" id="UP000076842">
    <property type="component" value="Unassembled WGS sequence"/>
</dbReference>
<dbReference type="InterPro" id="IPR011545">
    <property type="entry name" value="DEAD/DEAH_box_helicase_dom"/>
</dbReference>
<evidence type="ECO:0000256" key="13">
    <source>
        <dbReference type="SAM" id="MobiDB-lite"/>
    </source>
</evidence>
<keyword evidence="17" id="KW-1185">Reference proteome</keyword>
<dbReference type="InterPro" id="IPR025313">
    <property type="entry name" value="SPB4-like_CTE"/>
</dbReference>
<feature type="compositionally biased region" description="Basic and acidic residues" evidence="13">
    <location>
        <begin position="643"/>
        <end position="655"/>
    </location>
</feature>
<dbReference type="InParanoid" id="A0A165CXC9"/>
<comment type="subcellular location">
    <subcellularLocation>
        <location evidence="1">Nucleus</location>
        <location evidence="1">Nucleolus</location>
    </subcellularLocation>
</comment>